<organism evidence="5 6">
    <name type="scientific">Paraburkholderia bryophila</name>
    <dbReference type="NCBI Taxonomy" id="420952"/>
    <lineage>
        <taxon>Bacteria</taxon>
        <taxon>Pseudomonadati</taxon>
        <taxon>Pseudomonadota</taxon>
        <taxon>Betaproteobacteria</taxon>
        <taxon>Burkholderiales</taxon>
        <taxon>Burkholderiaceae</taxon>
        <taxon>Paraburkholderia</taxon>
    </lineage>
</organism>
<evidence type="ECO:0000313" key="5">
    <source>
        <dbReference type="EMBL" id="NYH13890.1"/>
    </source>
</evidence>
<name>A0A7Y9W539_9BURK</name>
<dbReference type="InterPro" id="IPR008638">
    <property type="entry name" value="FhaB/CdiA-like_TPS"/>
</dbReference>
<keyword evidence="1" id="KW-0175">Coiled coil</keyword>
<dbReference type="EMBL" id="JACCAU010000001">
    <property type="protein sequence ID" value="NYH13890.1"/>
    <property type="molecule type" value="Genomic_DNA"/>
</dbReference>
<evidence type="ECO:0000256" key="1">
    <source>
        <dbReference type="SAM" id="Coils"/>
    </source>
</evidence>
<reference evidence="5 6" key="1">
    <citation type="submission" date="2020-07" db="EMBL/GenBank/DDBJ databases">
        <title>Exploring microbial biodiversity for novel pathways involved in the catabolism of aromatic compounds derived from lignin.</title>
        <authorList>
            <person name="Elkins J."/>
        </authorList>
    </citation>
    <scope>NUCLEOTIDE SEQUENCE [LARGE SCALE GENOMIC DNA]</scope>
    <source>
        <strain evidence="5 6">H2C3B</strain>
    </source>
</reference>
<evidence type="ECO:0000313" key="6">
    <source>
        <dbReference type="Proteomes" id="UP000572540"/>
    </source>
</evidence>
<dbReference type="AlphaFoldDB" id="A0A7Y9W539"/>
<feature type="domain" description="Filamentous haemagglutinin FhaB/tRNA nuclease CdiA-like TPS" evidence="4">
    <location>
        <begin position="40"/>
        <end position="160"/>
    </location>
</feature>
<dbReference type="SMART" id="SM00912">
    <property type="entry name" value="Haemagg_act"/>
    <property type="match status" value="1"/>
</dbReference>
<feature type="coiled-coil region" evidence="1">
    <location>
        <begin position="395"/>
        <end position="438"/>
    </location>
</feature>
<proteinExistence type="predicted"/>
<dbReference type="RefSeq" id="WP_179708360.1">
    <property type="nucleotide sequence ID" value="NZ_JACCAU010000001.1"/>
</dbReference>
<evidence type="ECO:0000259" key="4">
    <source>
        <dbReference type="SMART" id="SM00912"/>
    </source>
</evidence>
<evidence type="ECO:0000256" key="3">
    <source>
        <dbReference type="SAM" id="SignalP"/>
    </source>
</evidence>
<dbReference type="Pfam" id="PF05860">
    <property type="entry name" value="TPS"/>
    <property type="match status" value="1"/>
</dbReference>
<feature type="region of interest" description="Disordered" evidence="2">
    <location>
        <begin position="533"/>
        <end position="563"/>
    </location>
</feature>
<feature type="signal peptide" evidence="3">
    <location>
        <begin position="1"/>
        <end position="25"/>
    </location>
</feature>
<comment type="caution">
    <text evidence="5">The sequence shown here is derived from an EMBL/GenBank/DDBJ whole genome shotgun (WGS) entry which is preliminary data.</text>
</comment>
<dbReference type="Proteomes" id="UP000572540">
    <property type="component" value="Unassembled WGS sequence"/>
</dbReference>
<gene>
    <name evidence="5" type="ORF">GGD41_001118</name>
</gene>
<feature type="chain" id="PRO_5031140576" evidence="3">
    <location>
        <begin position="26"/>
        <end position="563"/>
    </location>
</feature>
<evidence type="ECO:0000256" key="2">
    <source>
        <dbReference type="SAM" id="MobiDB-lite"/>
    </source>
</evidence>
<sequence length="563" mass="58017">MKQYRLHMISVAALAALGATGSAMAGGIVATGGQTQVSTPGNTPIVNIAGANAAGISRNTFSNFDVDKNGVVFNNLTAAGVSQLAGQLAANANLNGTAAKVIVADVNSVQASQLNGAMEVAGAPAHLMIANAAGISVNGATTINAPVLTLAAANFNPTAASPLGVMVDTNRATPSAIEINGAGLDVGAGQLNLLSRATIVNAAVKGWSINSQNGTQFDGDANGNFTGKLTSNAAGAKPAVALDVSALGGMYANKIVLEGSEHGLGVNNAGVIQAGNGGYAVQMYGADIQGQPGGILASQGSSYTVRAADMAATPDMWRPEQYRGLNEAQIFQLEKQEFKAAADKSNAYNQRFAEDPAKLSDSDKIAQVGGLYEQIQLMRAQQNPDTDPDVIARKAADAAQQAEIARQNAARAAEQAAEQQAAAQAAQQEAQLEAAREADYQAMIAARQAEAKARWEADQAAQSANTADAQQQAAAQQAAFEQQKAADIARQQAEQQVAAQIAQQDAQREAAREADYQAMIAARLAEAKARWEAENAQSATQATQQISYAPQAQPVTLTARYAE</sequence>
<dbReference type="InterPro" id="IPR011050">
    <property type="entry name" value="Pectin_lyase_fold/virulence"/>
</dbReference>
<dbReference type="InterPro" id="IPR012334">
    <property type="entry name" value="Pectin_lyas_fold"/>
</dbReference>
<protein>
    <submittedName>
        <fullName evidence="5">Filamentous hemagglutinin</fullName>
    </submittedName>
</protein>
<dbReference type="Gene3D" id="2.160.20.10">
    <property type="entry name" value="Single-stranded right-handed beta-helix, Pectin lyase-like"/>
    <property type="match status" value="1"/>
</dbReference>
<accession>A0A7Y9W539</accession>
<feature type="compositionally biased region" description="Polar residues" evidence="2">
    <location>
        <begin position="546"/>
        <end position="556"/>
    </location>
</feature>
<keyword evidence="3" id="KW-0732">Signal</keyword>
<dbReference type="SUPFAM" id="SSF51126">
    <property type="entry name" value="Pectin lyase-like"/>
    <property type="match status" value="1"/>
</dbReference>
<feature type="compositionally biased region" description="Low complexity" evidence="2">
    <location>
        <begin position="534"/>
        <end position="545"/>
    </location>
</feature>
<dbReference type="NCBIfam" id="TIGR01901">
    <property type="entry name" value="adhes_NPXG"/>
    <property type="match status" value="1"/>
</dbReference>